<comment type="caution">
    <text evidence="10">The sequence shown here is derived from an EMBL/GenBank/DDBJ whole genome shotgun (WGS) entry which is preliminary data.</text>
</comment>
<dbReference type="PROSITE" id="PS50003">
    <property type="entry name" value="PH_DOMAIN"/>
    <property type="match status" value="1"/>
</dbReference>
<feature type="compositionally biased region" description="Polar residues" evidence="8">
    <location>
        <begin position="393"/>
        <end position="404"/>
    </location>
</feature>
<dbReference type="GO" id="GO:0032541">
    <property type="term" value="C:cortical endoplasmic reticulum"/>
    <property type="evidence" value="ECO:0007669"/>
    <property type="project" value="TreeGrafter"/>
</dbReference>
<evidence type="ECO:0000256" key="5">
    <source>
        <dbReference type="RuleBase" id="RU003844"/>
    </source>
</evidence>
<dbReference type="Pfam" id="PF00169">
    <property type="entry name" value="PH"/>
    <property type="match status" value="1"/>
</dbReference>
<dbReference type="Gene3D" id="2.40.160.120">
    <property type="match status" value="1"/>
</dbReference>
<evidence type="ECO:0000259" key="9">
    <source>
        <dbReference type="PROSITE" id="PS50003"/>
    </source>
</evidence>
<evidence type="ECO:0000256" key="1">
    <source>
        <dbReference type="ARBA" id="ARBA00008842"/>
    </source>
</evidence>
<dbReference type="SUPFAM" id="SSF144000">
    <property type="entry name" value="Oxysterol-binding protein-like"/>
    <property type="match status" value="2"/>
</dbReference>
<keyword evidence="2 6" id="KW-0813">Transport</keyword>
<feature type="compositionally biased region" description="Polar residues" evidence="8">
    <location>
        <begin position="971"/>
        <end position="996"/>
    </location>
</feature>
<dbReference type="Gene3D" id="1.10.287.2720">
    <property type="match status" value="1"/>
</dbReference>
<accession>A0A4S2JSN8</accession>
<evidence type="ECO:0000313" key="10">
    <source>
        <dbReference type="EMBL" id="TGZ39000.1"/>
    </source>
</evidence>
<reference evidence="10 11" key="1">
    <citation type="journal article" date="2019" name="Philos. Trans. R. Soc. Lond., B, Biol. Sci.">
        <title>Ant behaviour and brain gene expression of defending hosts depend on the ecological success of the intruding social parasite.</title>
        <authorList>
            <person name="Kaur R."/>
            <person name="Stoldt M."/>
            <person name="Jongepier E."/>
            <person name="Feldmeyer B."/>
            <person name="Menzel F."/>
            <person name="Bornberg-Bauer E."/>
            <person name="Foitzik S."/>
        </authorList>
    </citation>
    <scope>NUCLEOTIDE SEQUENCE [LARGE SCALE GENOMIC DNA]</scope>
    <source>
        <tissue evidence="10">Whole body</tissue>
    </source>
</reference>
<feature type="compositionally biased region" description="Polar residues" evidence="8">
    <location>
        <begin position="14"/>
        <end position="70"/>
    </location>
</feature>
<dbReference type="Proteomes" id="UP000310200">
    <property type="component" value="Unassembled WGS sequence"/>
</dbReference>
<dbReference type="FunFam" id="1.10.287.2720:FF:000002">
    <property type="entry name" value="Oxysterol-binding protein"/>
    <property type="match status" value="1"/>
</dbReference>
<dbReference type="InterPro" id="IPR001849">
    <property type="entry name" value="PH_domain"/>
</dbReference>
<dbReference type="Gene3D" id="3.30.70.3490">
    <property type="match status" value="1"/>
</dbReference>
<dbReference type="FunFam" id="2.30.29.30:FF:000030">
    <property type="entry name" value="Oxysterol-binding protein"/>
    <property type="match status" value="1"/>
</dbReference>
<proteinExistence type="inferred from homology"/>
<keyword evidence="4" id="KW-0446">Lipid-binding</keyword>
<evidence type="ECO:0000256" key="7">
    <source>
        <dbReference type="SAM" id="Coils"/>
    </source>
</evidence>
<evidence type="ECO:0000256" key="3">
    <source>
        <dbReference type="ARBA" id="ARBA00023055"/>
    </source>
</evidence>
<feature type="compositionally biased region" description="Polar residues" evidence="8">
    <location>
        <begin position="373"/>
        <end position="386"/>
    </location>
</feature>
<feature type="coiled-coil region" evidence="7">
    <location>
        <begin position="852"/>
        <end position="879"/>
    </location>
</feature>
<dbReference type="SUPFAM" id="SSF50729">
    <property type="entry name" value="PH domain-like"/>
    <property type="match status" value="1"/>
</dbReference>
<dbReference type="PANTHER" id="PTHR10972:SF102">
    <property type="entry name" value="OXYSTEROL-BINDING PROTEIN"/>
    <property type="match status" value="1"/>
</dbReference>
<dbReference type="PROSITE" id="PS01013">
    <property type="entry name" value="OSBP"/>
    <property type="match status" value="1"/>
</dbReference>
<dbReference type="Pfam" id="PF01237">
    <property type="entry name" value="Oxysterol_BP"/>
    <property type="match status" value="2"/>
</dbReference>
<gene>
    <name evidence="10" type="ORF">DBV15_02400</name>
</gene>
<feature type="region of interest" description="Disordered" evidence="8">
    <location>
        <begin position="458"/>
        <end position="484"/>
    </location>
</feature>
<dbReference type="GO" id="GO:0005829">
    <property type="term" value="C:cytosol"/>
    <property type="evidence" value="ECO:0007669"/>
    <property type="project" value="TreeGrafter"/>
</dbReference>
<feature type="region of interest" description="Disordered" evidence="8">
    <location>
        <begin position="1175"/>
        <end position="1213"/>
    </location>
</feature>
<dbReference type="InterPro" id="IPR011993">
    <property type="entry name" value="PH-like_dom_sf"/>
</dbReference>
<keyword evidence="3 6" id="KW-0445">Lipid transport</keyword>
<dbReference type="Gene3D" id="2.30.29.30">
    <property type="entry name" value="Pleckstrin-homology domain (PH domain)/Phosphotyrosine-binding domain (PTB)"/>
    <property type="match status" value="1"/>
</dbReference>
<organism evidence="10 11">
    <name type="scientific">Temnothorax longispinosus</name>
    <dbReference type="NCBI Taxonomy" id="300112"/>
    <lineage>
        <taxon>Eukaryota</taxon>
        <taxon>Metazoa</taxon>
        <taxon>Ecdysozoa</taxon>
        <taxon>Arthropoda</taxon>
        <taxon>Hexapoda</taxon>
        <taxon>Insecta</taxon>
        <taxon>Pterygota</taxon>
        <taxon>Neoptera</taxon>
        <taxon>Endopterygota</taxon>
        <taxon>Hymenoptera</taxon>
        <taxon>Apocrita</taxon>
        <taxon>Aculeata</taxon>
        <taxon>Formicoidea</taxon>
        <taxon>Formicidae</taxon>
        <taxon>Myrmicinae</taxon>
        <taxon>Temnothorax</taxon>
    </lineage>
</organism>
<dbReference type="InterPro" id="IPR018494">
    <property type="entry name" value="Oxysterol-bd_CS"/>
</dbReference>
<feature type="region of interest" description="Disordered" evidence="8">
    <location>
        <begin position="371"/>
        <end position="415"/>
    </location>
</feature>
<dbReference type="EMBL" id="QBLH01003331">
    <property type="protein sequence ID" value="TGZ39000.1"/>
    <property type="molecule type" value="Genomic_DNA"/>
</dbReference>
<dbReference type="FunFam" id="2.40.160.120:FF:000004">
    <property type="entry name" value="Oxysterol-binding protein"/>
    <property type="match status" value="1"/>
</dbReference>
<feature type="compositionally biased region" description="Basic and acidic residues" evidence="8">
    <location>
        <begin position="1191"/>
        <end position="1203"/>
    </location>
</feature>
<comment type="similarity">
    <text evidence="1 5">Belongs to the OSBP family.</text>
</comment>
<keyword evidence="7" id="KW-0175">Coiled coil</keyword>
<feature type="compositionally biased region" description="Acidic residues" evidence="8">
    <location>
        <begin position="1204"/>
        <end position="1213"/>
    </location>
</feature>
<evidence type="ECO:0000256" key="4">
    <source>
        <dbReference type="ARBA" id="ARBA00023121"/>
    </source>
</evidence>
<protein>
    <recommendedName>
        <fullName evidence="6">Oxysterol-binding protein</fullName>
    </recommendedName>
</protein>
<dbReference type="GO" id="GO:0016020">
    <property type="term" value="C:membrane"/>
    <property type="evidence" value="ECO:0007669"/>
    <property type="project" value="TreeGrafter"/>
</dbReference>
<evidence type="ECO:0000313" key="11">
    <source>
        <dbReference type="Proteomes" id="UP000310200"/>
    </source>
</evidence>
<dbReference type="AlphaFoldDB" id="A0A4S2JSN8"/>
<dbReference type="STRING" id="300112.A0A4S2JSN8"/>
<sequence>MSSQPIVVPGGETQRLQPEAQSMPAGSTDSFKTMTPPNVSRSLSQPADRQPRRSSIQAQSTPLPKLPSTESLSTSINIITGAPPVSTVYRYVYARKASEITYGLHSSFLNSLDSCKLTRKESYKAQRKNYRMEKKRVANELLSSFKDPTVIVMTDWLKVRGTLKSWTKLWCILKPGLLLLYKSPKTKSNHWVGTVLLNTCQVIERPSKKDGFCFKLFHPLEQSIWAPRGPEKEAIGAVVQPLPTSYLIFRAPSQAAGKCWLDALELSLRCSSLIVRSTSALPRPLPHDTTTTHETQWSEADYEKHFDDHVYLSRYAPRTPTTPQRRLLSCPQPLSPTVTRDFRSVCPSPTPMFQHLYHAITYWEKLLPDRSLTPGTDQENVASSIPNEEPDSSDNQPSGSSCFTSAPHPPISPARRMTIPSVHVLEYDTRQVVTLDPVYTSRTDLDDISQPENGVAADAEISASDSESEASAKEDQSTEPITETPYVANENEVLGTAGEVVAELQEEQKSLIWFLMKQVRPGMDLSKVVLPTFILESRSFLEKLADSYYHADLLSQAVLEDDAFTRMKAVVKWYLSGFYKKPQGLKKPYNPLLGETFRCYWQHPNGSRTFYLAEQLSHHPPISGFYVTNRQDGFTISATIIAKSKFYGNSTSAVLDGIAVLTMLPRGEDYTMTIPYAHCKGILMGTLSMELGGKVNIICEKTGYQTELEFKLKPFLGGAELMNQVVGRIRLGKETLATISGYWDGLILITDKRTGQENVFFNPTPEIRKKRLKKFTVPMEYQGPWESEKLWYAVTQAINSCLLYTSRCQENVFFNPTPEIRKKRLKKFTVPMEYQGPWESEKLWYAVTQAINSDDQVAATEAKTRLEEAQRERAKERKHLGQEWIPKYFVQDIITGNWVYRHADIRPWDPRNDVVQYEENYVVRTKTRHKTPIMRTGSIVSTDPQSQIPLLQAESRSSLSVLKSSKRQLSNNMPLTETHDSGSSSAEAHTDSSQSLGKRRRSTARLIDIMKEVEHQMMEHGEKLNRIQQIVEQVVRKQRESGEQHHNINMFKSFVDTILIIVIVFSVQYFVNMEKIPITPQMLRIAVKDLQKFQLFVKSNNLRDHIQRHYPVETDFKALEQELQEKLKYAVCVGLLAKQGDDQYYIPTLREEANSVKTAISAFWEIYTNNNQLPNMRKKRPGGKRLLTYQKPRDYVNSSKKEETDSDEDLDFL</sequence>
<dbReference type="PANTHER" id="PTHR10972">
    <property type="entry name" value="OXYSTEROL-BINDING PROTEIN-RELATED"/>
    <property type="match status" value="1"/>
</dbReference>
<dbReference type="CDD" id="cd13286">
    <property type="entry name" value="PH_OPR5_ORP8"/>
    <property type="match status" value="1"/>
</dbReference>
<evidence type="ECO:0000256" key="2">
    <source>
        <dbReference type="ARBA" id="ARBA00022448"/>
    </source>
</evidence>
<dbReference type="InterPro" id="IPR000648">
    <property type="entry name" value="Oxysterol-bd"/>
</dbReference>
<feature type="domain" description="PH" evidence="9">
    <location>
        <begin position="150"/>
        <end position="269"/>
    </location>
</feature>
<evidence type="ECO:0000256" key="8">
    <source>
        <dbReference type="SAM" id="MobiDB-lite"/>
    </source>
</evidence>
<keyword evidence="11" id="KW-1185">Reference proteome</keyword>
<dbReference type="SMART" id="SM00233">
    <property type="entry name" value="PH"/>
    <property type="match status" value="1"/>
</dbReference>
<dbReference type="InterPro" id="IPR037239">
    <property type="entry name" value="OSBP_sf"/>
</dbReference>
<name>A0A4S2JSN8_9HYME</name>
<dbReference type="GO" id="GO:0015485">
    <property type="term" value="F:cholesterol binding"/>
    <property type="evidence" value="ECO:0007669"/>
    <property type="project" value="TreeGrafter"/>
</dbReference>
<evidence type="ECO:0000256" key="6">
    <source>
        <dbReference type="RuleBase" id="RU003845"/>
    </source>
</evidence>
<dbReference type="GO" id="GO:0006869">
    <property type="term" value="P:lipid transport"/>
    <property type="evidence" value="ECO:0007669"/>
    <property type="project" value="UniProtKB-KW"/>
</dbReference>
<feature type="region of interest" description="Disordered" evidence="8">
    <location>
        <begin position="1"/>
        <end position="70"/>
    </location>
</feature>
<feature type="region of interest" description="Disordered" evidence="8">
    <location>
        <begin position="962"/>
        <end position="1001"/>
    </location>
</feature>